<feature type="non-terminal residue" evidence="4">
    <location>
        <position position="99"/>
    </location>
</feature>
<dbReference type="Proteomes" id="UP000305874">
    <property type="component" value="Unassembled WGS sequence"/>
</dbReference>
<dbReference type="RefSeq" id="WP_430283011.1">
    <property type="nucleotide sequence ID" value="NZ_PNCG01000061.1"/>
</dbReference>
<dbReference type="EMBL" id="PNCG01000061">
    <property type="protein sequence ID" value="TMP85360.1"/>
    <property type="molecule type" value="Genomic_DNA"/>
</dbReference>
<dbReference type="CDD" id="cd09859">
    <property type="entry name" value="PIN_53EXO"/>
    <property type="match status" value="1"/>
</dbReference>
<dbReference type="InterPro" id="IPR038969">
    <property type="entry name" value="FEN"/>
</dbReference>
<dbReference type="InterPro" id="IPR029060">
    <property type="entry name" value="PIN-like_dom_sf"/>
</dbReference>
<protein>
    <submittedName>
        <fullName evidence="4">DNA polymerase I</fullName>
    </submittedName>
</protein>
<dbReference type="SUPFAM" id="SSF88723">
    <property type="entry name" value="PIN domain-like"/>
    <property type="match status" value="1"/>
</dbReference>
<name>A0A5S3Z0L6_9GAMM</name>
<dbReference type="InterPro" id="IPR002421">
    <property type="entry name" value="5-3_exonuclease"/>
</dbReference>
<dbReference type="GO" id="GO:0003677">
    <property type="term" value="F:DNA binding"/>
    <property type="evidence" value="ECO:0007669"/>
    <property type="project" value="InterPro"/>
</dbReference>
<evidence type="ECO:0000313" key="4">
    <source>
        <dbReference type="EMBL" id="TMP85360.1"/>
    </source>
</evidence>
<dbReference type="AlphaFoldDB" id="A0A5S3Z0L6"/>
<dbReference type="Gene3D" id="3.40.50.1010">
    <property type="entry name" value="5'-nuclease"/>
    <property type="match status" value="1"/>
</dbReference>
<evidence type="ECO:0000259" key="3">
    <source>
        <dbReference type="SMART" id="SM00475"/>
    </source>
</evidence>
<feature type="domain" description="5'-3' exonuclease" evidence="3">
    <location>
        <begin position="7"/>
        <end position="99"/>
    </location>
</feature>
<evidence type="ECO:0000313" key="5">
    <source>
        <dbReference type="Proteomes" id="UP000305874"/>
    </source>
</evidence>
<accession>A0A5S3Z0L6</accession>
<dbReference type="GO" id="GO:0008409">
    <property type="term" value="F:5'-3' exonuclease activity"/>
    <property type="evidence" value="ECO:0007669"/>
    <property type="project" value="InterPro"/>
</dbReference>
<reference evidence="5" key="2">
    <citation type="submission" date="2019-06" db="EMBL/GenBank/DDBJ databases">
        <title>Co-occurence of chitin degradation, pigmentation and bioactivity in marine Pseudoalteromonas.</title>
        <authorList>
            <person name="Sonnenschein E.C."/>
            <person name="Bech P.K."/>
        </authorList>
    </citation>
    <scope>NUCLEOTIDE SEQUENCE [LARGE SCALE GENOMIC DNA]</scope>
    <source>
        <strain evidence="5">S2897</strain>
    </source>
</reference>
<keyword evidence="2" id="KW-0378">Hydrolase</keyword>
<comment type="caution">
    <text evidence="4">The sequence shown here is derived from an EMBL/GenBank/DDBJ whole genome shotgun (WGS) entry which is preliminary data.</text>
</comment>
<gene>
    <name evidence="4" type="ORF">CWC05_19010</name>
</gene>
<sequence>MSQIPENPLILVDGSSYLFRAYHSPPHLTNSRGEATGAIYGVINMLKSLLKQYSPSHMVVVFDAKGPTFRNEMYSEYKANRPPMPDDLRTQIEPIHEII</sequence>
<reference evidence="4 5" key="1">
    <citation type="submission" date="2017-12" db="EMBL/GenBank/DDBJ databases">
        <authorList>
            <person name="Paulsen S."/>
            <person name="Gram L.K."/>
        </authorList>
    </citation>
    <scope>NUCLEOTIDE SEQUENCE [LARGE SCALE GENOMIC DNA]</scope>
    <source>
        <strain evidence="4 5">S2897</strain>
    </source>
</reference>
<dbReference type="GO" id="GO:0017108">
    <property type="term" value="F:5'-flap endonuclease activity"/>
    <property type="evidence" value="ECO:0007669"/>
    <property type="project" value="InterPro"/>
</dbReference>
<proteinExistence type="predicted"/>
<dbReference type="SMART" id="SM00475">
    <property type="entry name" value="53EXOc"/>
    <property type="match status" value="1"/>
</dbReference>
<evidence type="ECO:0000256" key="1">
    <source>
        <dbReference type="ARBA" id="ARBA00022722"/>
    </source>
</evidence>
<keyword evidence="1" id="KW-0540">Nuclease</keyword>
<organism evidence="4 5">
    <name type="scientific">Pseudoalteromonas ruthenica</name>
    <dbReference type="NCBI Taxonomy" id="151081"/>
    <lineage>
        <taxon>Bacteria</taxon>
        <taxon>Pseudomonadati</taxon>
        <taxon>Pseudomonadota</taxon>
        <taxon>Gammaproteobacteria</taxon>
        <taxon>Alteromonadales</taxon>
        <taxon>Pseudoalteromonadaceae</taxon>
        <taxon>Pseudoalteromonas</taxon>
    </lineage>
</organism>
<evidence type="ECO:0000256" key="2">
    <source>
        <dbReference type="ARBA" id="ARBA00022801"/>
    </source>
</evidence>
<dbReference type="InterPro" id="IPR020046">
    <property type="entry name" value="5-3_exonucl_a-hlix_arch_N"/>
</dbReference>
<dbReference type="PANTHER" id="PTHR42646:SF2">
    <property type="entry name" value="5'-3' EXONUCLEASE FAMILY PROTEIN"/>
    <property type="match status" value="1"/>
</dbReference>
<dbReference type="GO" id="GO:0033567">
    <property type="term" value="P:DNA replication, Okazaki fragment processing"/>
    <property type="evidence" value="ECO:0007669"/>
    <property type="project" value="InterPro"/>
</dbReference>
<dbReference type="PANTHER" id="PTHR42646">
    <property type="entry name" value="FLAP ENDONUCLEASE XNI"/>
    <property type="match status" value="1"/>
</dbReference>
<dbReference type="Pfam" id="PF02739">
    <property type="entry name" value="5_3_exonuc_N"/>
    <property type="match status" value="1"/>
</dbReference>